<keyword evidence="4" id="KW-0479">Metal-binding</keyword>
<evidence type="ECO:0000256" key="5">
    <source>
        <dbReference type="ARBA" id="ARBA00022741"/>
    </source>
</evidence>
<evidence type="ECO:0000256" key="8">
    <source>
        <dbReference type="ARBA" id="ARBA00022842"/>
    </source>
</evidence>
<dbReference type="EMBL" id="CP003257">
    <property type="protein sequence ID" value="AEX85129.1"/>
    <property type="molecule type" value="Genomic_DNA"/>
</dbReference>
<evidence type="ECO:0000256" key="10">
    <source>
        <dbReference type="ARBA" id="ARBA00023209"/>
    </source>
</evidence>
<dbReference type="SMART" id="SM00046">
    <property type="entry name" value="DAGKc"/>
    <property type="match status" value="1"/>
</dbReference>
<evidence type="ECO:0000256" key="4">
    <source>
        <dbReference type="ARBA" id="ARBA00022723"/>
    </source>
</evidence>
<dbReference type="Pfam" id="PF19279">
    <property type="entry name" value="YegS_C"/>
    <property type="match status" value="1"/>
</dbReference>
<keyword evidence="3" id="KW-0808">Transferase</keyword>
<comment type="cofactor">
    <cofactor evidence="1">
        <name>Mg(2+)</name>
        <dbReference type="ChEBI" id="CHEBI:18420"/>
    </cofactor>
</comment>
<keyword evidence="9" id="KW-0443">Lipid metabolism</keyword>
<dbReference type="InterPro" id="IPR001206">
    <property type="entry name" value="Diacylglycerol_kinase_cat_dom"/>
</dbReference>
<dbReference type="Gene3D" id="2.60.200.40">
    <property type="match status" value="1"/>
</dbReference>
<dbReference type="NCBIfam" id="TIGR00147">
    <property type="entry name" value="YegS/Rv2252/BmrU family lipid kinase"/>
    <property type="match status" value="1"/>
</dbReference>
<evidence type="ECO:0000256" key="2">
    <source>
        <dbReference type="ARBA" id="ARBA00022516"/>
    </source>
</evidence>
<dbReference type="HOGENOM" id="CLU_045532_0_0_0"/>
<dbReference type="GO" id="GO:0005524">
    <property type="term" value="F:ATP binding"/>
    <property type="evidence" value="ECO:0007669"/>
    <property type="project" value="UniProtKB-KW"/>
</dbReference>
<dbReference type="GO" id="GO:0046872">
    <property type="term" value="F:metal ion binding"/>
    <property type="evidence" value="ECO:0007669"/>
    <property type="project" value="UniProtKB-KW"/>
</dbReference>
<evidence type="ECO:0000259" key="12">
    <source>
        <dbReference type="PROSITE" id="PS50146"/>
    </source>
</evidence>
<dbReference type="STRING" id="443254.Marpi_0691"/>
<evidence type="ECO:0000256" key="9">
    <source>
        <dbReference type="ARBA" id="ARBA00023098"/>
    </source>
</evidence>
<evidence type="ECO:0000256" key="7">
    <source>
        <dbReference type="ARBA" id="ARBA00022840"/>
    </source>
</evidence>
<dbReference type="Pfam" id="PF00781">
    <property type="entry name" value="DAGK_cat"/>
    <property type="match status" value="1"/>
</dbReference>
<keyword evidence="6" id="KW-0418">Kinase</keyword>
<dbReference type="InterPro" id="IPR017438">
    <property type="entry name" value="ATP-NAD_kinase_N"/>
</dbReference>
<dbReference type="GO" id="GO:0008654">
    <property type="term" value="P:phospholipid biosynthetic process"/>
    <property type="evidence" value="ECO:0007669"/>
    <property type="project" value="UniProtKB-KW"/>
</dbReference>
<dbReference type="GO" id="GO:0005886">
    <property type="term" value="C:plasma membrane"/>
    <property type="evidence" value="ECO:0007669"/>
    <property type="project" value="TreeGrafter"/>
</dbReference>
<dbReference type="PROSITE" id="PS50146">
    <property type="entry name" value="DAGK"/>
    <property type="match status" value="1"/>
</dbReference>
<keyword evidence="10" id="KW-0594">Phospholipid biosynthesis</keyword>
<organism evidence="13 14">
    <name type="scientific">Marinitoga piezophila (strain DSM 14283 / JCM 11233 / KA3)</name>
    <dbReference type="NCBI Taxonomy" id="443254"/>
    <lineage>
        <taxon>Bacteria</taxon>
        <taxon>Thermotogati</taxon>
        <taxon>Thermotogota</taxon>
        <taxon>Thermotogae</taxon>
        <taxon>Petrotogales</taxon>
        <taxon>Petrotogaceae</taxon>
        <taxon>Marinitoga</taxon>
    </lineage>
</organism>
<dbReference type="AlphaFoldDB" id="H2J668"/>
<dbReference type="InterPro" id="IPR050187">
    <property type="entry name" value="Lipid_Phosphate_FormReg"/>
</dbReference>
<evidence type="ECO:0000313" key="13">
    <source>
        <dbReference type="EMBL" id="AEX85129.1"/>
    </source>
</evidence>
<keyword evidence="7" id="KW-0067">ATP-binding</keyword>
<name>H2J668_MARPK</name>
<evidence type="ECO:0000256" key="11">
    <source>
        <dbReference type="ARBA" id="ARBA00023264"/>
    </source>
</evidence>
<dbReference type="SUPFAM" id="SSF111331">
    <property type="entry name" value="NAD kinase/diacylglycerol kinase-like"/>
    <property type="match status" value="1"/>
</dbReference>
<reference evidence="13 14" key="1">
    <citation type="journal article" date="2012" name="J. Bacteriol.">
        <title>Complete Genome Sequence of the Thermophilic, Piezophilic, Heterotrophic Bacterium Marinitoga piezophila KA3.</title>
        <authorList>
            <person name="Lucas S."/>
            <person name="Han J."/>
            <person name="Lapidus A."/>
            <person name="Cheng J.F."/>
            <person name="Goodwin L.A."/>
            <person name="Pitluck S."/>
            <person name="Peters L."/>
            <person name="Mikhailova N."/>
            <person name="Teshima H."/>
            <person name="Detter J.C."/>
            <person name="Han C."/>
            <person name="Tapia R."/>
            <person name="Land M."/>
            <person name="Hauser L."/>
            <person name="Kyrpides N.C."/>
            <person name="Ivanova N."/>
            <person name="Pagani I."/>
            <person name="Vannier P."/>
            <person name="Oger P."/>
            <person name="Bartlett D.H."/>
            <person name="Noll K.M."/>
            <person name="Woyke T."/>
            <person name="Jebbar M."/>
        </authorList>
    </citation>
    <scope>NUCLEOTIDE SEQUENCE [LARGE SCALE GENOMIC DNA]</scope>
    <source>
        <strain evidence="14">DSM 14283 / JCM 11233 / KA3</strain>
    </source>
</reference>
<evidence type="ECO:0000313" key="14">
    <source>
        <dbReference type="Proteomes" id="UP000007161"/>
    </source>
</evidence>
<keyword evidence="8" id="KW-0460">Magnesium</keyword>
<dbReference type="RefSeq" id="WP_014296201.1">
    <property type="nucleotide sequence ID" value="NC_016751.1"/>
</dbReference>
<accession>H2J668</accession>
<dbReference type="OrthoDB" id="9786026at2"/>
<dbReference type="InterPro" id="IPR016064">
    <property type="entry name" value="NAD/diacylglycerol_kinase_sf"/>
</dbReference>
<dbReference type="PANTHER" id="PTHR12358">
    <property type="entry name" value="SPHINGOSINE KINASE"/>
    <property type="match status" value="1"/>
</dbReference>
<evidence type="ECO:0000256" key="1">
    <source>
        <dbReference type="ARBA" id="ARBA00001946"/>
    </source>
</evidence>
<dbReference type="eggNOG" id="COG1597">
    <property type="taxonomic scope" value="Bacteria"/>
</dbReference>
<dbReference type="GO" id="GO:0016301">
    <property type="term" value="F:kinase activity"/>
    <property type="evidence" value="ECO:0007669"/>
    <property type="project" value="UniProtKB-KW"/>
</dbReference>
<keyword evidence="11" id="KW-1208">Phospholipid metabolism</keyword>
<dbReference type="Gene3D" id="3.40.50.10330">
    <property type="entry name" value="Probable inorganic polyphosphate/atp-NAD kinase, domain 1"/>
    <property type="match status" value="1"/>
</dbReference>
<keyword evidence="2" id="KW-0444">Lipid biosynthesis</keyword>
<evidence type="ECO:0000256" key="3">
    <source>
        <dbReference type="ARBA" id="ARBA00022679"/>
    </source>
</evidence>
<reference evidence="14" key="2">
    <citation type="submission" date="2012-01" db="EMBL/GenBank/DDBJ databases">
        <title>Complete sequence of chromosome of Marinitoga piezophila KA3.</title>
        <authorList>
            <person name="Lucas S."/>
            <person name="Han J."/>
            <person name="Lapidus A."/>
            <person name="Cheng J.-F."/>
            <person name="Goodwin L."/>
            <person name="Pitluck S."/>
            <person name="Peters L."/>
            <person name="Mikhailova N."/>
            <person name="Teshima H."/>
            <person name="Detter J.C."/>
            <person name="Han C."/>
            <person name="Tapia R."/>
            <person name="Land M."/>
            <person name="Hauser L."/>
            <person name="Kyrpides N."/>
            <person name="Ivanova N."/>
            <person name="Pagani I."/>
            <person name="Jebbar M."/>
            <person name="Vannier P."/>
            <person name="Oger P."/>
            <person name="Cario A."/>
            <person name="Bartlett D."/>
            <person name="Noll K.M."/>
            <person name="Woyke T."/>
        </authorList>
    </citation>
    <scope>NUCLEOTIDE SEQUENCE [LARGE SCALE GENOMIC DNA]</scope>
    <source>
        <strain evidence="14">DSM 14283 / JCM 11233 / KA3</strain>
    </source>
</reference>
<dbReference type="PANTHER" id="PTHR12358:SF106">
    <property type="entry name" value="LIPID KINASE YEGS"/>
    <property type="match status" value="1"/>
</dbReference>
<feature type="domain" description="DAGKc" evidence="12">
    <location>
        <begin position="1"/>
        <end position="135"/>
    </location>
</feature>
<proteinExistence type="predicted"/>
<dbReference type="KEGG" id="mpz:Marpi_0691"/>
<dbReference type="InterPro" id="IPR045540">
    <property type="entry name" value="YegS/DAGK_C"/>
</dbReference>
<keyword evidence="14" id="KW-1185">Reference proteome</keyword>
<protein>
    <recommendedName>
        <fullName evidence="12">DAGKc domain-containing protein</fullName>
    </recommendedName>
</protein>
<evidence type="ECO:0000256" key="6">
    <source>
        <dbReference type="ARBA" id="ARBA00022777"/>
    </source>
</evidence>
<keyword evidence="5" id="KW-0547">Nucleotide-binding</keyword>
<sequence>MKKYYIIVNPHSSGGKAKEKWKVIEKKLKELKIDFEKVFTSRRMHAYSLTIEAIKDGYKRFLIVGGDGTVNEVVNGFFSQEFEKTENLLIGLIPTGTGNDWGKTVGIPVDIYEAIDVLKHEKVYTQDVGFVKYYNDEKEEKRFFVNIAGMFFDAEVTRRTNNSKDKNKSSSFSYLLNLLSSLFKYTSQNAIISYENKSLNKKIFSMAVGICKYSGGGMKMVPEAIPDDGKLDVTIVNDLPKWVVVQKIKKLFDGSFIKEPWVDYFRTEKLSINSQEKIYLEVDGESLGHSPFEFGIIKKALNVLVK</sequence>
<dbReference type="Proteomes" id="UP000007161">
    <property type="component" value="Chromosome"/>
</dbReference>
<gene>
    <name evidence="13" type="ordered locus">Marpi_0691</name>
</gene>
<dbReference type="InterPro" id="IPR005218">
    <property type="entry name" value="Diacylglycerol/lipid_kinase"/>
</dbReference>